<dbReference type="Gene3D" id="3.40.50.2300">
    <property type="match status" value="2"/>
</dbReference>
<proteinExistence type="inferred from homology"/>
<evidence type="ECO:0000256" key="4">
    <source>
        <dbReference type="ARBA" id="ARBA00022970"/>
    </source>
</evidence>
<dbReference type="InterPro" id="IPR051010">
    <property type="entry name" value="BCAA_transport"/>
</dbReference>
<keyword evidence="8" id="KW-1185">Reference proteome</keyword>
<reference evidence="7 8" key="1">
    <citation type="submission" date="2017-01" db="EMBL/GenBank/DDBJ databases">
        <authorList>
            <person name="Mah S.A."/>
            <person name="Swanson W.J."/>
            <person name="Moy G.W."/>
            <person name="Vacquier V.D."/>
        </authorList>
    </citation>
    <scope>NUCLEOTIDE SEQUENCE [LARGE SCALE GENOMIC DNA]</scope>
    <source>
        <strain evidence="7 8">DCY110</strain>
    </source>
</reference>
<dbReference type="SUPFAM" id="SSF53822">
    <property type="entry name" value="Periplasmic binding protein-like I"/>
    <property type="match status" value="1"/>
</dbReference>
<evidence type="ECO:0000256" key="1">
    <source>
        <dbReference type="ARBA" id="ARBA00010062"/>
    </source>
</evidence>
<dbReference type="InterPro" id="IPR028082">
    <property type="entry name" value="Peripla_BP_I"/>
</dbReference>
<evidence type="ECO:0000256" key="5">
    <source>
        <dbReference type="SAM" id="SignalP"/>
    </source>
</evidence>
<dbReference type="PANTHER" id="PTHR30483">
    <property type="entry name" value="LEUCINE-SPECIFIC-BINDING PROTEIN"/>
    <property type="match status" value="1"/>
</dbReference>
<evidence type="ECO:0000313" key="7">
    <source>
        <dbReference type="EMBL" id="APW39823.1"/>
    </source>
</evidence>
<sequence length="380" mass="40622">MKKSIPLVAGLIALALQGPAHAQQTIKIANLLELTGPIASAGTNYRNGLELAIKEINASGGILGRKIETEMLDTQSNPGVAKAMASKAVDMDVFAAVGPTFSGAMVVSANETRRAEIPNFTGAAAASITNQGNPYVIRTNATQATAMPKVARYMAETLKAKTVDIIYINSDFGKGGRDEFIKAAKALGMTIGADVSTDQAQVDFSSAVVKVKQATGDVLFAYTNEEESARLLRELRKQGYSKPVMGDTTLVSQKTIELAGDAANGALGVVPLTADAPTDAMRAFDKKYFEAYKIRSDHNGIQGYTVPYIIKAVSEKIGKVDRKEFAAKIKNMPLYVKEYPGLLMDVKFNTAGDPDRVSYLVEVKNGKQQVLETLPATNAF</sequence>
<feature type="signal peptide" evidence="5">
    <location>
        <begin position="1"/>
        <end position="22"/>
    </location>
</feature>
<dbReference type="GO" id="GO:0006865">
    <property type="term" value="P:amino acid transport"/>
    <property type="evidence" value="ECO:0007669"/>
    <property type="project" value="UniProtKB-KW"/>
</dbReference>
<dbReference type="OrthoDB" id="9794826at2"/>
<organism evidence="7 8">
    <name type="scientific">Rhodoferax koreensis</name>
    <dbReference type="NCBI Taxonomy" id="1842727"/>
    <lineage>
        <taxon>Bacteria</taxon>
        <taxon>Pseudomonadati</taxon>
        <taxon>Pseudomonadota</taxon>
        <taxon>Betaproteobacteria</taxon>
        <taxon>Burkholderiales</taxon>
        <taxon>Comamonadaceae</taxon>
        <taxon>Rhodoferax</taxon>
    </lineage>
</organism>
<dbReference type="AlphaFoldDB" id="A0A1P8K1D5"/>
<dbReference type="InterPro" id="IPR028081">
    <property type="entry name" value="Leu-bd"/>
</dbReference>
<dbReference type="Proteomes" id="UP000186609">
    <property type="component" value="Chromosome"/>
</dbReference>
<keyword evidence="4" id="KW-0029">Amino-acid transport</keyword>
<dbReference type="Pfam" id="PF13458">
    <property type="entry name" value="Peripla_BP_6"/>
    <property type="match status" value="1"/>
</dbReference>
<evidence type="ECO:0000256" key="2">
    <source>
        <dbReference type="ARBA" id="ARBA00022448"/>
    </source>
</evidence>
<keyword evidence="2" id="KW-0813">Transport</keyword>
<dbReference type="KEGG" id="rhy:RD110_23635"/>
<evidence type="ECO:0000256" key="3">
    <source>
        <dbReference type="ARBA" id="ARBA00022729"/>
    </source>
</evidence>
<keyword evidence="3 5" id="KW-0732">Signal</keyword>
<dbReference type="RefSeq" id="WP_076202561.1">
    <property type="nucleotide sequence ID" value="NZ_CP019236.1"/>
</dbReference>
<evidence type="ECO:0000259" key="6">
    <source>
        <dbReference type="Pfam" id="PF13458"/>
    </source>
</evidence>
<dbReference type="InterPro" id="IPR000709">
    <property type="entry name" value="Leu_Ile_Val-bd"/>
</dbReference>
<name>A0A1P8K1D5_9BURK</name>
<evidence type="ECO:0000313" key="8">
    <source>
        <dbReference type="Proteomes" id="UP000186609"/>
    </source>
</evidence>
<dbReference type="PRINTS" id="PR00337">
    <property type="entry name" value="LEUILEVALBP"/>
</dbReference>
<feature type="domain" description="Leucine-binding protein" evidence="6">
    <location>
        <begin position="25"/>
        <end position="366"/>
    </location>
</feature>
<dbReference type="PANTHER" id="PTHR30483:SF6">
    <property type="entry name" value="PERIPLASMIC BINDING PROTEIN OF ABC TRANSPORTER FOR NATURAL AMINO ACIDS"/>
    <property type="match status" value="1"/>
</dbReference>
<protein>
    <submittedName>
        <fullName evidence="7">ABC transporter substrate-binding protein</fullName>
    </submittedName>
</protein>
<dbReference type="STRING" id="1842727.RD110_23635"/>
<feature type="chain" id="PRO_5012636765" evidence="5">
    <location>
        <begin position="23"/>
        <end position="380"/>
    </location>
</feature>
<accession>A0A1P8K1D5</accession>
<comment type="similarity">
    <text evidence="1">Belongs to the leucine-binding protein family.</text>
</comment>
<gene>
    <name evidence="7" type="ORF">RD110_23635</name>
</gene>
<dbReference type="EMBL" id="CP019236">
    <property type="protein sequence ID" value="APW39823.1"/>
    <property type="molecule type" value="Genomic_DNA"/>
</dbReference>